<proteinExistence type="predicted"/>
<keyword evidence="4" id="KW-1185">Reference proteome</keyword>
<dbReference type="EMBL" id="RZYA01000002">
    <property type="protein sequence ID" value="RVU28008.1"/>
    <property type="molecule type" value="Genomic_DNA"/>
</dbReference>
<evidence type="ECO:0000256" key="1">
    <source>
        <dbReference type="SAM" id="Phobius"/>
    </source>
</evidence>
<evidence type="ECO:0000259" key="2">
    <source>
        <dbReference type="Pfam" id="PF12158"/>
    </source>
</evidence>
<gene>
    <name evidence="3" type="ORF">EOT10_07025</name>
</gene>
<dbReference type="OrthoDB" id="4214370at2"/>
<keyword evidence="1" id="KW-1133">Transmembrane helix</keyword>
<dbReference type="InterPro" id="IPR021994">
    <property type="entry name" value="DUF3592"/>
</dbReference>
<reference evidence="3 4" key="1">
    <citation type="submission" date="2019-01" db="EMBL/GenBank/DDBJ databases">
        <title>Genome sequences of Streptomyces and Rhizobium isolates collected from root and soil.</title>
        <authorList>
            <person name="Chhettri S."/>
            <person name="Sevigny J.L."/>
            <person name="Sen A."/>
            <person name="Ennis N."/>
            <person name="Tisa L."/>
        </authorList>
    </citation>
    <scope>NUCLEOTIDE SEQUENCE [LARGE SCALE GENOMIC DNA]</scope>
    <source>
        <strain evidence="3 4">San01</strain>
    </source>
</reference>
<evidence type="ECO:0000313" key="3">
    <source>
        <dbReference type="EMBL" id="RVU28008.1"/>
    </source>
</evidence>
<name>A0A437Q0H0_9ACTN</name>
<feature type="domain" description="DUF3592" evidence="2">
    <location>
        <begin position="44"/>
        <end position="121"/>
    </location>
</feature>
<feature type="transmembrane region" description="Helical" evidence="1">
    <location>
        <begin position="12"/>
        <end position="37"/>
    </location>
</feature>
<dbReference type="AlphaFoldDB" id="A0A437Q0H0"/>
<accession>A0A437Q0H0</accession>
<organism evidence="3 4">
    <name type="scientific">Streptomyces antnestii</name>
    <dbReference type="NCBI Taxonomy" id="2494256"/>
    <lineage>
        <taxon>Bacteria</taxon>
        <taxon>Bacillati</taxon>
        <taxon>Actinomycetota</taxon>
        <taxon>Actinomycetes</taxon>
        <taxon>Kitasatosporales</taxon>
        <taxon>Streptomycetaceae</taxon>
        <taxon>Streptomyces</taxon>
    </lineage>
</organism>
<dbReference type="Proteomes" id="UP000283128">
    <property type="component" value="Unassembled WGS sequence"/>
</dbReference>
<sequence length="152" mass="16804">MRGWSGRNVITLVFIGFGVLFLAIGLTFTWVTASFVADAKRARGMVVELDWRTDHSSSSYRKHQNDDKPMAYPVVTFTPAGGPERTFRSTSGSNPPSYDRGEWVEVLYRADSPQDAKIDGFASLWLGPVIFSAFGLVFSGIGTGLAMSMRRR</sequence>
<keyword evidence="1" id="KW-0472">Membrane</keyword>
<dbReference type="Pfam" id="PF12158">
    <property type="entry name" value="DUF3592"/>
    <property type="match status" value="1"/>
</dbReference>
<feature type="transmembrane region" description="Helical" evidence="1">
    <location>
        <begin position="125"/>
        <end position="147"/>
    </location>
</feature>
<evidence type="ECO:0000313" key="4">
    <source>
        <dbReference type="Proteomes" id="UP000283128"/>
    </source>
</evidence>
<protein>
    <submittedName>
        <fullName evidence="3">DUF3592 domain-containing protein</fullName>
    </submittedName>
</protein>
<keyword evidence="1" id="KW-0812">Transmembrane</keyword>
<comment type="caution">
    <text evidence="3">The sequence shown here is derived from an EMBL/GenBank/DDBJ whole genome shotgun (WGS) entry which is preliminary data.</text>
</comment>